<protein>
    <recommendedName>
        <fullName evidence="6">ATP synthase F(0) sector subunit c</fullName>
    </recommendedName>
    <alternativeName>
        <fullName evidence="7">F-type ATPase subunit c</fullName>
    </alternativeName>
</protein>
<dbReference type="InterPro" id="IPR002379">
    <property type="entry name" value="ATPase_proteolipid_c-like_dom"/>
</dbReference>
<dbReference type="CDD" id="cd18181">
    <property type="entry name" value="ATP-synt_Vo_Ao_c_TtATPase_like"/>
    <property type="match status" value="1"/>
</dbReference>
<evidence type="ECO:0000256" key="8">
    <source>
        <dbReference type="SAM" id="Phobius"/>
    </source>
</evidence>
<evidence type="ECO:0000256" key="9">
    <source>
        <dbReference type="SAM" id="SignalP"/>
    </source>
</evidence>
<reference evidence="11 12" key="1">
    <citation type="submission" date="2019-02" db="EMBL/GenBank/DDBJ databases">
        <title>Thermus sp. a novel from hot spring.</title>
        <authorList>
            <person name="Zhao Z."/>
        </authorList>
    </citation>
    <scope>NUCLEOTIDE SEQUENCE [LARGE SCALE GENOMIC DNA]</scope>
    <source>
        <strain evidence="11 12">CFH 72773T</strain>
    </source>
</reference>
<accession>A0A4Q9B5A3</accession>
<dbReference type="RefSeq" id="WP_038043633.1">
    <property type="nucleotide sequence ID" value="NZ_SIJL01000004.1"/>
</dbReference>
<dbReference type="Pfam" id="PF00137">
    <property type="entry name" value="ATP-synt_C"/>
    <property type="match status" value="1"/>
</dbReference>
<evidence type="ECO:0000259" key="10">
    <source>
        <dbReference type="Pfam" id="PF00137"/>
    </source>
</evidence>
<evidence type="ECO:0000256" key="4">
    <source>
        <dbReference type="ARBA" id="ARBA00022989"/>
    </source>
</evidence>
<evidence type="ECO:0000256" key="5">
    <source>
        <dbReference type="ARBA" id="ARBA00023136"/>
    </source>
</evidence>
<keyword evidence="3 8" id="KW-0812">Transmembrane</keyword>
<comment type="subcellular location">
    <subcellularLocation>
        <location evidence="1">Membrane</location>
        <topology evidence="1">Multi-pass membrane protein</topology>
    </subcellularLocation>
</comment>
<dbReference type="SUPFAM" id="SSF81333">
    <property type="entry name" value="F1F0 ATP synthase subunit C"/>
    <property type="match status" value="1"/>
</dbReference>
<feature type="signal peptide" evidence="9">
    <location>
        <begin position="1"/>
        <end position="18"/>
    </location>
</feature>
<dbReference type="GO" id="GO:0015986">
    <property type="term" value="P:proton motive force-driven ATP synthesis"/>
    <property type="evidence" value="ECO:0007669"/>
    <property type="project" value="InterPro"/>
</dbReference>
<organism evidence="11 12">
    <name type="scientific">Thermus thermamylovorans</name>
    <dbReference type="NCBI Taxonomy" id="2509362"/>
    <lineage>
        <taxon>Bacteria</taxon>
        <taxon>Thermotogati</taxon>
        <taxon>Deinococcota</taxon>
        <taxon>Deinococci</taxon>
        <taxon>Thermales</taxon>
        <taxon>Thermaceae</taxon>
        <taxon>Thermus</taxon>
    </lineage>
</organism>
<evidence type="ECO:0000256" key="2">
    <source>
        <dbReference type="ARBA" id="ARBA00006704"/>
    </source>
</evidence>
<dbReference type="GO" id="GO:0033177">
    <property type="term" value="C:proton-transporting two-sector ATPase complex, proton-transporting domain"/>
    <property type="evidence" value="ECO:0007669"/>
    <property type="project" value="InterPro"/>
</dbReference>
<keyword evidence="9" id="KW-0732">Signal</keyword>
<sequence>MKKLLVVLVLAFGALAFAQDGSGDRGLIAVGAGLAIGLAALGTGLAQARIGAAGLGAIAEDRANFGPALIFLLLPETLVIFGLLIAFLLNAKV</sequence>
<evidence type="ECO:0000313" key="11">
    <source>
        <dbReference type="EMBL" id="TBH21041.1"/>
    </source>
</evidence>
<dbReference type="PRINTS" id="PR00124">
    <property type="entry name" value="ATPASEC"/>
</dbReference>
<name>A0A4Q9B5A3_9DEIN</name>
<feature type="transmembrane region" description="Helical" evidence="8">
    <location>
        <begin position="69"/>
        <end position="89"/>
    </location>
</feature>
<evidence type="ECO:0000256" key="1">
    <source>
        <dbReference type="ARBA" id="ARBA00004141"/>
    </source>
</evidence>
<feature type="domain" description="V-ATPase proteolipid subunit C-like" evidence="10">
    <location>
        <begin position="30"/>
        <end position="89"/>
    </location>
</feature>
<dbReference type="InterPro" id="IPR000454">
    <property type="entry name" value="ATP_synth_F0_csu"/>
</dbReference>
<evidence type="ECO:0000256" key="7">
    <source>
        <dbReference type="ARBA" id="ARBA00032887"/>
    </source>
</evidence>
<proteinExistence type="inferred from homology"/>
<dbReference type="InterPro" id="IPR035921">
    <property type="entry name" value="F/V-ATP_Csub_sf"/>
</dbReference>
<dbReference type="GO" id="GO:0015078">
    <property type="term" value="F:proton transmembrane transporter activity"/>
    <property type="evidence" value="ECO:0007669"/>
    <property type="project" value="InterPro"/>
</dbReference>
<gene>
    <name evidence="11" type="ORF">ETP66_04500</name>
</gene>
<dbReference type="Gene3D" id="1.20.120.610">
    <property type="entry name" value="lithium bound rotor ring of v- atpase"/>
    <property type="match status" value="1"/>
</dbReference>
<evidence type="ECO:0000256" key="3">
    <source>
        <dbReference type="ARBA" id="ARBA00022692"/>
    </source>
</evidence>
<dbReference type="OrthoDB" id="27598at2"/>
<dbReference type="Proteomes" id="UP000292858">
    <property type="component" value="Unassembled WGS sequence"/>
</dbReference>
<dbReference type="AlphaFoldDB" id="A0A4Q9B5A3"/>
<evidence type="ECO:0000256" key="6">
    <source>
        <dbReference type="ARBA" id="ARBA00032200"/>
    </source>
</evidence>
<feature type="transmembrane region" description="Helical" evidence="8">
    <location>
        <begin position="28"/>
        <end position="48"/>
    </location>
</feature>
<dbReference type="GO" id="GO:0045259">
    <property type="term" value="C:proton-transporting ATP synthase complex"/>
    <property type="evidence" value="ECO:0007669"/>
    <property type="project" value="InterPro"/>
</dbReference>
<evidence type="ECO:0000313" key="12">
    <source>
        <dbReference type="Proteomes" id="UP000292858"/>
    </source>
</evidence>
<comment type="caution">
    <text evidence="11">The sequence shown here is derived from an EMBL/GenBank/DDBJ whole genome shotgun (WGS) entry which is preliminary data.</text>
</comment>
<feature type="chain" id="PRO_5020722715" description="ATP synthase F(0) sector subunit c" evidence="9">
    <location>
        <begin position="19"/>
        <end position="93"/>
    </location>
</feature>
<dbReference type="EMBL" id="SIJL01000004">
    <property type="protein sequence ID" value="TBH21041.1"/>
    <property type="molecule type" value="Genomic_DNA"/>
</dbReference>
<keyword evidence="12" id="KW-1185">Reference proteome</keyword>
<keyword evidence="5 8" id="KW-0472">Membrane</keyword>
<keyword evidence="4 8" id="KW-1133">Transmembrane helix</keyword>
<comment type="similarity">
    <text evidence="2">Belongs to the ATPase C chain family.</text>
</comment>